<sequence>MLFNIGLELSVERLSSMKKYVFGLGSAQVLLTAAVTGLVAHFVAGQLGPAAIVIGNGLALSSTAVVLQIFREKSTVICGPNGNKFLFPNERKIITGFLAHSKKKLFLSSKPEPVAAPPVPTLYAVAAVAANDVKEEIRTPRIFKPEALLSYLGIIDSVSQQHLKTHWEGKD</sequence>
<organism evidence="1 2">
    <name type="scientific">Camellia lanceoleosa</name>
    <dbReference type="NCBI Taxonomy" id="1840588"/>
    <lineage>
        <taxon>Eukaryota</taxon>
        <taxon>Viridiplantae</taxon>
        <taxon>Streptophyta</taxon>
        <taxon>Embryophyta</taxon>
        <taxon>Tracheophyta</taxon>
        <taxon>Spermatophyta</taxon>
        <taxon>Magnoliopsida</taxon>
        <taxon>eudicotyledons</taxon>
        <taxon>Gunneridae</taxon>
        <taxon>Pentapetalae</taxon>
        <taxon>asterids</taxon>
        <taxon>Ericales</taxon>
        <taxon>Theaceae</taxon>
        <taxon>Camellia</taxon>
    </lineage>
</organism>
<dbReference type="EMBL" id="CM045765">
    <property type="protein sequence ID" value="KAI8000836.1"/>
    <property type="molecule type" value="Genomic_DNA"/>
</dbReference>
<keyword evidence="2" id="KW-1185">Reference proteome</keyword>
<dbReference type="Proteomes" id="UP001060215">
    <property type="component" value="Chromosome 8"/>
</dbReference>
<gene>
    <name evidence="1" type="ORF">LOK49_LG09G01188</name>
</gene>
<comment type="caution">
    <text evidence="1">The sequence shown here is derived from an EMBL/GenBank/DDBJ whole genome shotgun (WGS) entry which is preliminary data.</text>
</comment>
<proteinExistence type="predicted"/>
<name>A0ACC0GN21_9ERIC</name>
<protein>
    <submittedName>
        <fullName evidence="1">Uncharacterized protein</fullName>
    </submittedName>
</protein>
<evidence type="ECO:0000313" key="1">
    <source>
        <dbReference type="EMBL" id="KAI8000836.1"/>
    </source>
</evidence>
<accession>A0ACC0GN21</accession>
<evidence type="ECO:0000313" key="2">
    <source>
        <dbReference type="Proteomes" id="UP001060215"/>
    </source>
</evidence>
<reference evidence="1 2" key="1">
    <citation type="journal article" date="2022" name="Plant J.">
        <title>Chromosome-level genome of Camellia lanceoleosa provides a valuable resource for understanding genome evolution and self-incompatibility.</title>
        <authorList>
            <person name="Gong W."/>
            <person name="Xiao S."/>
            <person name="Wang L."/>
            <person name="Liao Z."/>
            <person name="Chang Y."/>
            <person name="Mo W."/>
            <person name="Hu G."/>
            <person name="Li W."/>
            <person name="Zhao G."/>
            <person name="Zhu H."/>
            <person name="Hu X."/>
            <person name="Ji K."/>
            <person name="Xiang X."/>
            <person name="Song Q."/>
            <person name="Yuan D."/>
            <person name="Jin S."/>
            <person name="Zhang L."/>
        </authorList>
    </citation>
    <scope>NUCLEOTIDE SEQUENCE [LARGE SCALE GENOMIC DNA]</scope>
    <source>
        <strain evidence="1">SQ_2022a</strain>
    </source>
</reference>